<feature type="region of interest" description="Disordered" evidence="1">
    <location>
        <begin position="1"/>
        <end position="22"/>
    </location>
</feature>
<evidence type="ECO:0000313" key="3">
    <source>
        <dbReference type="RefSeq" id="XP_056848542.1"/>
    </source>
</evidence>
<organism evidence="2 3">
    <name type="scientific">Raphanus sativus</name>
    <name type="common">Radish</name>
    <name type="synonym">Raphanus raphanistrum var. sativus</name>
    <dbReference type="NCBI Taxonomy" id="3726"/>
    <lineage>
        <taxon>Eukaryota</taxon>
        <taxon>Viridiplantae</taxon>
        <taxon>Streptophyta</taxon>
        <taxon>Embryophyta</taxon>
        <taxon>Tracheophyta</taxon>
        <taxon>Spermatophyta</taxon>
        <taxon>Magnoliopsida</taxon>
        <taxon>eudicotyledons</taxon>
        <taxon>Gunneridae</taxon>
        <taxon>Pentapetalae</taxon>
        <taxon>rosids</taxon>
        <taxon>malvids</taxon>
        <taxon>Brassicales</taxon>
        <taxon>Brassicaceae</taxon>
        <taxon>Brassiceae</taxon>
        <taxon>Raphanus</taxon>
    </lineage>
</organism>
<dbReference type="RefSeq" id="XP_056848542.1">
    <property type="nucleotide sequence ID" value="XM_056992562.1"/>
</dbReference>
<dbReference type="GeneID" id="130498867"/>
<protein>
    <submittedName>
        <fullName evidence="3">Uncharacterized protein LOC130498867</fullName>
    </submittedName>
</protein>
<evidence type="ECO:0000256" key="1">
    <source>
        <dbReference type="SAM" id="MobiDB-lite"/>
    </source>
</evidence>
<reference evidence="2" key="1">
    <citation type="journal article" date="2019" name="Database">
        <title>The radish genome database (RadishGD): an integrated information resource for radish genomics.</title>
        <authorList>
            <person name="Yu H.J."/>
            <person name="Baek S."/>
            <person name="Lee Y.J."/>
            <person name="Cho A."/>
            <person name="Mun J.H."/>
        </authorList>
    </citation>
    <scope>NUCLEOTIDE SEQUENCE [LARGE SCALE GENOMIC DNA]</scope>
    <source>
        <strain evidence="2">cv. WK10039</strain>
    </source>
</reference>
<dbReference type="Proteomes" id="UP000504610">
    <property type="component" value="Chromosome 2"/>
</dbReference>
<accession>A0A9W3CAP6</accession>
<dbReference type="KEGG" id="rsz:130498867"/>
<keyword evidence="2" id="KW-1185">Reference proteome</keyword>
<name>A0A9W3CAP6_RAPSA</name>
<reference evidence="3" key="2">
    <citation type="submission" date="2025-08" db="UniProtKB">
        <authorList>
            <consortium name="RefSeq"/>
        </authorList>
    </citation>
    <scope>IDENTIFICATION</scope>
    <source>
        <tissue evidence="3">Leaf</tissue>
    </source>
</reference>
<sequence length="108" mass="12857">MFGDYDDEDEEDKDKDRDDEDVNLGDKTWVSRIYFLPGGDKASRRVRMLNDMHLLSRDAPLTNHRGSLILVSDHFFHDPYYMEMLGRFMSGAWRRRACFAQQHVRKSR</sequence>
<evidence type="ECO:0000313" key="2">
    <source>
        <dbReference type="Proteomes" id="UP000504610"/>
    </source>
</evidence>
<proteinExistence type="predicted"/>
<dbReference type="OrthoDB" id="1073369at2759"/>
<dbReference type="AlphaFoldDB" id="A0A9W3CAP6"/>
<gene>
    <name evidence="3" type="primary">LOC130498867</name>
</gene>